<dbReference type="EMBL" id="LUGG01000018">
    <property type="protein sequence ID" value="OBZ69182.1"/>
    <property type="molecule type" value="Genomic_DNA"/>
</dbReference>
<accession>A0A1C7LWZ1</accession>
<name>A0A1C7LWZ1_GRIFR</name>
<gene>
    <name evidence="6" type="ORF">A0H81_10959</name>
</gene>
<protein>
    <recommendedName>
        <fullName evidence="5">SH3 domain-containing protein</fullName>
    </recommendedName>
</protein>
<dbReference type="SUPFAM" id="SSF50044">
    <property type="entry name" value="SH3-domain"/>
    <property type="match status" value="1"/>
</dbReference>
<keyword evidence="4" id="KW-0472">Membrane</keyword>
<comment type="caution">
    <text evidence="6">The sequence shown here is derived from an EMBL/GenBank/DDBJ whole genome shotgun (WGS) entry which is preliminary data.</text>
</comment>
<evidence type="ECO:0000256" key="3">
    <source>
        <dbReference type="SAM" id="MobiDB-lite"/>
    </source>
</evidence>
<feature type="compositionally biased region" description="Polar residues" evidence="3">
    <location>
        <begin position="163"/>
        <end position="173"/>
    </location>
</feature>
<organism evidence="6 7">
    <name type="scientific">Grifola frondosa</name>
    <name type="common">Maitake</name>
    <name type="synonym">Polyporus frondosus</name>
    <dbReference type="NCBI Taxonomy" id="5627"/>
    <lineage>
        <taxon>Eukaryota</taxon>
        <taxon>Fungi</taxon>
        <taxon>Dikarya</taxon>
        <taxon>Basidiomycota</taxon>
        <taxon>Agaricomycotina</taxon>
        <taxon>Agaricomycetes</taxon>
        <taxon>Polyporales</taxon>
        <taxon>Grifolaceae</taxon>
        <taxon>Grifola</taxon>
    </lineage>
</organism>
<dbReference type="AlphaFoldDB" id="A0A1C7LWZ1"/>
<dbReference type="OMA" id="IATWRIV"/>
<keyword evidence="1 2" id="KW-0728">SH3 domain</keyword>
<dbReference type="CDD" id="cd11854">
    <property type="entry name" value="SH3_Fus1p"/>
    <property type="match status" value="1"/>
</dbReference>
<reference evidence="6 7" key="1">
    <citation type="submission" date="2016-03" db="EMBL/GenBank/DDBJ databases">
        <title>Whole genome sequencing of Grifola frondosa 9006-11.</title>
        <authorList>
            <person name="Min B."/>
            <person name="Park H."/>
            <person name="Kim J.-G."/>
            <person name="Cho H."/>
            <person name="Oh Y.-L."/>
            <person name="Kong W.-S."/>
            <person name="Choi I.-G."/>
        </authorList>
    </citation>
    <scope>NUCLEOTIDE SEQUENCE [LARGE SCALE GENOMIC DNA]</scope>
    <source>
        <strain evidence="6 7">9006-11</strain>
    </source>
</reference>
<dbReference type="PROSITE" id="PS50002">
    <property type="entry name" value="SH3"/>
    <property type="match status" value="1"/>
</dbReference>
<proteinExistence type="predicted"/>
<dbReference type="Proteomes" id="UP000092993">
    <property type="component" value="Unassembled WGS sequence"/>
</dbReference>
<dbReference type="Pfam" id="PF14604">
    <property type="entry name" value="SH3_9"/>
    <property type="match status" value="1"/>
</dbReference>
<feature type="region of interest" description="Disordered" evidence="3">
    <location>
        <begin position="196"/>
        <end position="215"/>
    </location>
</feature>
<feature type="region of interest" description="Disordered" evidence="3">
    <location>
        <begin position="144"/>
        <end position="176"/>
    </location>
</feature>
<keyword evidence="4" id="KW-0812">Transmembrane</keyword>
<keyword evidence="4" id="KW-1133">Transmembrane helix</keyword>
<dbReference type="InterPro" id="IPR036028">
    <property type="entry name" value="SH3-like_dom_sf"/>
</dbReference>
<dbReference type="InterPro" id="IPR001452">
    <property type="entry name" value="SH3_domain"/>
</dbReference>
<keyword evidence="7" id="KW-1185">Reference proteome</keyword>
<evidence type="ECO:0000313" key="6">
    <source>
        <dbReference type="EMBL" id="OBZ69182.1"/>
    </source>
</evidence>
<dbReference type="SMART" id="SM00326">
    <property type="entry name" value="SH3"/>
    <property type="match status" value="1"/>
</dbReference>
<dbReference type="InterPro" id="IPR035521">
    <property type="entry name" value="Fus1_SH3"/>
</dbReference>
<dbReference type="Gene3D" id="2.30.30.40">
    <property type="entry name" value="SH3 Domains"/>
    <property type="match status" value="1"/>
</dbReference>
<evidence type="ECO:0000256" key="1">
    <source>
        <dbReference type="ARBA" id="ARBA00022443"/>
    </source>
</evidence>
<feature type="domain" description="SH3" evidence="5">
    <location>
        <begin position="233"/>
        <end position="294"/>
    </location>
</feature>
<evidence type="ECO:0000313" key="7">
    <source>
        <dbReference type="Proteomes" id="UP000092993"/>
    </source>
</evidence>
<feature type="transmembrane region" description="Helical" evidence="4">
    <location>
        <begin position="46"/>
        <end position="66"/>
    </location>
</feature>
<sequence length="316" mass="34396">MAILRNMHTRQRAALHSPASTTALWARAESSAPPVANPLPTSVKALTAFFVILGVIVLGIVTWRVVVWRRRKVAASARFRSYPSNEKGAGQGVDLQSEKQEIVVILPTAPSASATRPYTREPAWVPQMRSMDEDDASTVVIVDSSRSQSVVPSPPPTYAVANGTASPPSNSPRSVPAPLNLPIVTVTDEGSTFKARAVSPAVPSPRRTSSFGLDTYKEPTGIAKRISSMKGNKLPRLMTVEHTFVPTLADELSIKIGETLRMLEEYEDEWCLVQRLADGEKGVVPRFCVRERPEIGAALAKHKRTPSSVVNAYHKQ</sequence>
<evidence type="ECO:0000256" key="2">
    <source>
        <dbReference type="PROSITE-ProRule" id="PRU00192"/>
    </source>
</evidence>
<dbReference type="OrthoDB" id="5340910at2759"/>
<evidence type="ECO:0000256" key="4">
    <source>
        <dbReference type="SAM" id="Phobius"/>
    </source>
</evidence>
<dbReference type="STRING" id="5627.A0A1C7LWZ1"/>
<evidence type="ECO:0000259" key="5">
    <source>
        <dbReference type="PROSITE" id="PS50002"/>
    </source>
</evidence>